<dbReference type="EMBL" id="JAANER010000001">
    <property type="protein sequence ID" value="KAG9196193.1"/>
    <property type="molecule type" value="Genomic_DNA"/>
</dbReference>
<evidence type="ECO:0000256" key="1">
    <source>
        <dbReference type="SAM" id="MobiDB-lite"/>
    </source>
</evidence>
<dbReference type="SUPFAM" id="SSF57701">
    <property type="entry name" value="Zn2/Cys6 DNA-binding domain"/>
    <property type="match status" value="1"/>
</dbReference>
<proteinExistence type="predicted"/>
<feature type="compositionally biased region" description="Polar residues" evidence="1">
    <location>
        <begin position="137"/>
        <end position="146"/>
    </location>
</feature>
<dbReference type="GO" id="GO:0000981">
    <property type="term" value="F:DNA-binding transcription factor activity, RNA polymerase II-specific"/>
    <property type="evidence" value="ECO:0007669"/>
    <property type="project" value="InterPro"/>
</dbReference>
<dbReference type="GO" id="GO:0008270">
    <property type="term" value="F:zinc ion binding"/>
    <property type="evidence" value="ECO:0007669"/>
    <property type="project" value="InterPro"/>
</dbReference>
<name>A0AAD4NVQ4_9PLEO</name>
<sequence>MSVPLRSLPRDVECPDRIQGWLQKLYSKGYQVDDSQCDETTQDQVVILEPRTPTRQPNSCTTLDEISPTDTSFSGQSVFDARLHRNSFGSSTPKCRIRDDDSDASSITSDVRVPTPKNEGTLERHVPRDFSLLPSAPSVSLDSHNSTSDTDACELAAVPVPTALTQDPVEPRPVWITSCLQCTLAGLPCSRTYPHCSRCKRHDRAEDCLLQRRSFISESLNPTQEGGCKSPILLKVEGEDDEFQKRKVNLAAELCEKWIVGQEKKNWVLPTVGSPRGGWRTRKDRVKKEKIVHPGEGIGRLSFHELFVDMDA</sequence>
<gene>
    <name evidence="2" type="ORF">G6011_01314</name>
</gene>
<organism evidence="2 3">
    <name type="scientific">Alternaria panax</name>
    <dbReference type="NCBI Taxonomy" id="48097"/>
    <lineage>
        <taxon>Eukaryota</taxon>
        <taxon>Fungi</taxon>
        <taxon>Dikarya</taxon>
        <taxon>Ascomycota</taxon>
        <taxon>Pezizomycotina</taxon>
        <taxon>Dothideomycetes</taxon>
        <taxon>Pleosporomycetidae</taxon>
        <taxon>Pleosporales</taxon>
        <taxon>Pleosporineae</taxon>
        <taxon>Pleosporaceae</taxon>
        <taxon>Alternaria</taxon>
        <taxon>Alternaria sect. Panax</taxon>
    </lineage>
</organism>
<accession>A0AAD4NVQ4</accession>
<protein>
    <recommendedName>
        <fullName evidence="4">Zn(2)-C6 fungal-type domain-containing protein</fullName>
    </recommendedName>
</protein>
<evidence type="ECO:0008006" key="4">
    <source>
        <dbReference type="Google" id="ProtNLM"/>
    </source>
</evidence>
<comment type="caution">
    <text evidence="2">The sequence shown here is derived from an EMBL/GenBank/DDBJ whole genome shotgun (WGS) entry which is preliminary data.</text>
</comment>
<evidence type="ECO:0000313" key="2">
    <source>
        <dbReference type="EMBL" id="KAG9196193.1"/>
    </source>
</evidence>
<reference evidence="2" key="1">
    <citation type="submission" date="2021-07" db="EMBL/GenBank/DDBJ databases">
        <title>Genome Resource of American Ginseng Black Spot Pathogen Alternaria panax.</title>
        <authorList>
            <person name="Qiu C."/>
            <person name="Wang W."/>
            <person name="Liu Z."/>
        </authorList>
    </citation>
    <scope>NUCLEOTIDE SEQUENCE</scope>
    <source>
        <strain evidence="2">BNCC115425</strain>
    </source>
</reference>
<dbReference type="InterPro" id="IPR036864">
    <property type="entry name" value="Zn2-C6_fun-type_DNA-bd_sf"/>
</dbReference>
<dbReference type="AlphaFoldDB" id="A0AAD4NVQ4"/>
<dbReference type="Proteomes" id="UP001199106">
    <property type="component" value="Unassembled WGS sequence"/>
</dbReference>
<keyword evidence="3" id="KW-1185">Reference proteome</keyword>
<evidence type="ECO:0000313" key="3">
    <source>
        <dbReference type="Proteomes" id="UP001199106"/>
    </source>
</evidence>
<feature type="region of interest" description="Disordered" evidence="1">
    <location>
        <begin position="90"/>
        <end position="146"/>
    </location>
</feature>